<evidence type="ECO:0000256" key="1">
    <source>
        <dbReference type="ARBA" id="ARBA00001946"/>
    </source>
</evidence>
<dbReference type="Gene3D" id="1.10.600.10">
    <property type="entry name" value="Farnesyl Diphosphate Synthase"/>
    <property type="match status" value="1"/>
</dbReference>
<keyword evidence="4" id="KW-0479">Metal-binding</keyword>
<dbReference type="EMBL" id="BNAV01000001">
    <property type="protein sequence ID" value="GHF33318.1"/>
    <property type="molecule type" value="Genomic_DNA"/>
</dbReference>
<sequence length="364" mass="39726">MPARLAHVSPAPSPRAPAEVDFTSLRRRVDAALEEFLEAQARHPVDACLPPLVDVVREFVEGGKRLRPLFCYCGWLAGGGEPGGGPVAKVGAALELFHTFALIHDDVMDRSATRRGRPTVHRVLADRYHGKDREAAARFGVNAAILLGDLCQAWSDELLCAAGERWRRRAEPVLHAMRTQVMVGQYLDLAGEWTEDALDRSWRALRHKTAGYTVERPLQVGAMLADAGPEVLRLCTAYGRPLGEAFQLRDDLLGVFGSPEVTGKPALDDLREGKPTVLMNLAWRRAGSRQRALIRELHGDPALDEAGAERLRDVIRRTGADTAVAELIELKAGQALAALDDVTVPAPARTACADLARAATRRTR</sequence>
<dbReference type="PROSITE" id="PS00723">
    <property type="entry name" value="POLYPRENYL_SYNTHASE_1"/>
    <property type="match status" value="1"/>
</dbReference>
<dbReference type="RefSeq" id="WP_145937295.1">
    <property type="nucleotide sequence ID" value="NZ_BNAV01000001.1"/>
</dbReference>
<keyword evidence="5" id="KW-0460">Magnesium</keyword>
<evidence type="ECO:0000313" key="7">
    <source>
        <dbReference type="EMBL" id="GHF33318.1"/>
    </source>
</evidence>
<evidence type="ECO:0000256" key="3">
    <source>
        <dbReference type="ARBA" id="ARBA00022679"/>
    </source>
</evidence>
<dbReference type="SUPFAM" id="SSF48576">
    <property type="entry name" value="Terpenoid synthases"/>
    <property type="match status" value="1"/>
</dbReference>
<dbReference type="OrthoDB" id="4497239at2"/>
<dbReference type="GO" id="GO:0004659">
    <property type="term" value="F:prenyltransferase activity"/>
    <property type="evidence" value="ECO:0007669"/>
    <property type="project" value="InterPro"/>
</dbReference>
<reference evidence="7" key="2">
    <citation type="submission" date="2020-09" db="EMBL/GenBank/DDBJ databases">
        <authorList>
            <person name="Sun Q."/>
            <person name="Zhou Y."/>
        </authorList>
    </citation>
    <scope>NUCLEOTIDE SEQUENCE</scope>
    <source>
        <strain evidence="7">CGMCC 4.7679</strain>
    </source>
</reference>
<accession>A0A8H9IQH3</accession>
<comment type="cofactor">
    <cofactor evidence="1">
        <name>Mg(2+)</name>
        <dbReference type="ChEBI" id="CHEBI:18420"/>
    </cofactor>
</comment>
<evidence type="ECO:0000313" key="8">
    <source>
        <dbReference type="Proteomes" id="UP000658656"/>
    </source>
</evidence>
<dbReference type="InterPro" id="IPR033749">
    <property type="entry name" value="Polyprenyl_synt_CS"/>
</dbReference>
<dbReference type="PANTHER" id="PTHR12001:SF85">
    <property type="entry name" value="SHORT CHAIN ISOPRENYL DIPHOSPHATE SYNTHASE"/>
    <property type="match status" value="1"/>
</dbReference>
<gene>
    <name evidence="7" type="ORF">GCM10017566_02440</name>
</gene>
<dbReference type="PANTHER" id="PTHR12001">
    <property type="entry name" value="GERANYLGERANYL PYROPHOSPHATE SYNTHASE"/>
    <property type="match status" value="1"/>
</dbReference>
<dbReference type="CDD" id="cd00685">
    <property type="entry name" value="Trans_IPPS_HT"/>
    <property type="match status" value="1"/>
</dbReference>
<evidence type="ECO:0000256" key="6">
    <source>
        <dbReference type="RuleBase" id="RU004466"/>
    </source>
</evidence>
<protein>
    <submittedName>
        <fullName evidence="7">Polyprenyl synthetase</fullName>
    </submittedName>
</protein>
<keyword evidence="3 6" id="KW-0808">Transferase</keyword>
<dbReference type="Proteomes" id="UP000658656">
    <property type="component" value="Unassembled WGS sequence"/>
</dbReference>
<evidence type="ECO:0000256" key="5">
    <source>
        <dbReference type="ARBA" id="ARBA00022842"/>
    </source>
</evidence>
<dbReference type="AlphaFoldDB" id="A0A8H9IQH3"/>
<dbReference type="InterPro" id="IPR000092">
    <property type="entry name" value="Polyprenyl_synt"/>
</dbReference>
<dbReference type="PROSITE" id="PS00444">
    <property type="entry name" value="POLYPRENYL_SYNTHASE_2"/>
    <property type="match status" value="1"/>
</dbReference>
<organism evidence="7 8">
    <name type="scientific">Amycolatopsis bartoniae</name>
    <dbReference type="NCBI Taxonomy" id="941986"/>
    <lineage>
        <taxon>Bacteria</taxon>
        <taxon>Bacillati</taxon>
        <taxon>Actinomycetota</taxon>
        <taxon>Actinomycetes</taxon>
        <taxon>Pseudonocardiales</taxon>
        <taxon>Pseudonocardiaceae</taxon>
        <taxon>Amycolatopsis</taxon>
    </lineage>
</organism>
<dbReference type="Pfam" id="PF00348">
    <property type="entry name" value="polyprenyl_synt"/>
    <property type="match status" value="1"/>
</dbReference>
<comment type="similarity">
    <text evidence="2 6">Belongs to the FPP/GGPP synthase family.</text>
</comment>
<evidence type="ECO:0000256" key="2">
    <source>
        <dbReference type="ARBA" id="ARBA00006706"/>
    </source>
</evidence>
<dbReference type="GO" id="GO:0008299">
    <property type="term" value="P:isoprenoid biosynthetic process"/>
    <property type="evidence" value="ECO:0007669"/>
    <property type="project" value="InterPro"/>
</dbReference>
<proteinExistence type="inferred from homology"/>
<name>A0A8H9IQH3_9PSEU</name>
<evidence type="ECO:0000256" key="4">
    <source>
        <dbReference type="ARBA" id="ARBA00022723"/>
    </source>
</evidence>
<dbReference type="GO" id="GO:0046872">
    <property type="term" value="F:metal ion binding"/>
    <property type="evidence" value="ECO:0007669"/>
    <property type="project" value="UniProtKB-KW"/>
</dbReference>
<dbReference type="InterPro" id="IPR008949">
    <property type="entry name" value="Isoprenoid_synthase_dom_sf"/>
</dbReference>
<keyword evidence="8" id="KW-1185">Reference proteome</keyword>
<dbReference type="SFLD" id="SFLDS00005">
    <property type="entry name" value="Isoprenoid_Synthase_Type_I"/>
    <property type="match status" value="1"/>
</dbReference>
<comment type="caution">
    <text evidence="7">The sequence shown here is derived from an EMBL/GenBank/DDBJ whole genome shotgun (WGS) entry which is preliminary data.</text>
</comment>
<reference evidence="7" key="1">
    <citation type="journal article" date="2014" name="Int. J. Syst. Evol. Microbiol.">
        <title>Complete genome sequence of Corynebacterium casei LMG S-19264T (=DSM 44701T), isolated from a smear-ripened cheese.</title>
        <authorList>
            <consortium name="US DOE Joint Genome Institute (JGI-PGF)"/>
            <person name="Walter F."/>
            <person name="Albersmeier A."/>
            <person name="Kalinowski J."/>
            <person name="Ruckert C."/>
        </authorList>
    </citation>
    <scope>NUCLEOTIDE SEQUENCE</scope>
    <source>
        <strain evidence="7">CGMCC 4.7679</strain>
    </source>
</reference>